<name>A0A8C2SPB3_COTJA</name>
<proteinExistence type="predicted"/>
<organism evidence="1 2">
    <name type="scientific">Coturnix japonica</name>
    <name type="common">Japanese quail</name>
    <name type="synonym">Coturnix coturnix japonica</name>
    <dbReference type="NCBI Taxonomy" id="93934"/>
    <lineage>
        <taxon>Eukaryota</taxon>
        <taxon>Metazoa</taxon>
        <taxon>Chordata</taxon>
        <taxon>Craniata</taxon>
        <taxon>Vertebrata</taxon>
        <taxon>Euteleostomi</taxon>
        <taxon>Archelosauria</taxon>
        <taxon>Archosauria</taxon>
        <taxon>Dinosauria</taxon>
        <taxon>Saurischia</taxon>
        <taxon>Theropoda</taxon>
        <taxon>Coelurosauria</taxon>
        <taxon>Aves</taxon>
        <taxon>Neognathae</taxon>
        <taxon>Galloanserae</taxon>
        <taxon>Galliformes</taxon>
        <taxon>Phasianidae</taxon>
        <taxon>Perdicinae</taxon>
        <taxon>Coturnix</taxon>
    </lineage>
</organism>
<protein>
    <submittedName>
        <fullName evidence="1">Uncharacterized protein</fullName>
    </submittedName>
</protein>
<keyword evidence="2" id="KW-1185">Reference proteome</keyword>
<accession>A0A8C2SPB3</accession>
<sequence>MSLSKQGTKEYNRTLQVKLWKTQDFPHLILTCGSTHFRAWTSLLIDKLFLSYSIIDDKGLCCTQKAPHSFLITLIPLSILACRYPQEQAVGSVHGFSLNMLIL</sequence>
<dbReference type="Proteomes" id="UP000694412">
    <property type="component" value="Chromosome 3"/>
</dbReference>
<reference evidence="1" key="2">
    <citation type="submission" date="2025-08" db="UniProtKB">
        <authorList>
            <consortium name="Ensembl"/>
        </authorList>
    </citation>
    <scope>IDENTIFICATION</scope>
</reference>
<evidence type="ECO:0000313" key="2">
    <source>
        <dbReference type="Proteomes" id="UP000694412"/>
    </source>
</evidence>
<reference evidence="1" key="1">
    <citation type="submission" date="2015-11" db="EMBL/GenBank/DDBJ databases">
        <authorList>
            <consortium name="International Coturnix japonica Genome Analysis Consortium"/>
            <person name="Warren W."/>
            <person name="Burt D.W."/>
            <person name="Antin P.B."/>
            <person name="Lanford R."/>
            <person name="Gros J."/>
            <person name="Wilson R.K."/>
        </authorList>
    </citation>
    <scope>NUCLEOTIDE SEQUENCE [LARGE SCALE GENOMIC DNA]</scope>
</reference>
<evidence type="ECO:0000313" key="1">
    <source>
        <dbReference type="Ensembl" id="ENSCJPP00005000846.1"/>
    </source>
</evidence>
<dbReference type="Ensembl" id="ENSCJPT00005001488.1">
    <property type="protein sequence ID" value="ENSCJPP00005000846.1"/>
    <property type="gene ID" value="ENSCJPG00005000929.1"/>
</dbReference>
<reference evidence="1" key="3">
    <citation type="submission" date="2025-09" db="UniProtKB">
        <authorList>
            <consortium name="Ensembl"/>
        </authorList>
    </citation>
    <scope>IDENTIFICATION</scope>
</reference>
<dbReference type="AlphaFoldDB" id="A0A8C2SPB3"/>